<accession>A0A8T0HJA0</accession>
<dbReference type="Proteomes" id="UP000822688">
    <property type="component" value="Chromosome 6"/>
</dbReference>
<dbReference type="Pfam" id="PF10238">
    <property type="entry name" value="Eapp_C"/>
    <property type="match status" value="1"/>
</dbReference>
<evidence type="ECO:0000313" key="3">
    <source>
        <dbReference type="Proteomes" id="UP000822688"/>
    </source>
</evidence>
<organism evidence="2 3">
    <name type="scientific">Ceratodon purpureus</name>
    <name type="common">Fire moss</name>
    <name type="synonym">Dicranum purpureum</name>
    <dbReference type="NCBI Taxonomy" id="3225"/>
    <lineage>
        <taxon>Eukaryota</taxon>
        <taxon>Viridiplantae</taxon>
        <taxon>Streptophyta</taxon>
        <taxon>Embryophyta</taxon>
        <taxon>Bryophyta</taxon>
        <taxon>Bryophytina</taxon>
        <taxon>Bryopsida</taxon>
        <taxon>Dicranidae</taxon>
        <taxon>Pseudoditrichales</taxon>
        <taxon>Ditrichaceae</taxon>
        <taxon>Ceratodon</taxon>
    </lineage>
</organism>
<dbReference type="GO" id="GO:0005634">
    <property type="term" value="C:nucleus"/>
    <property type="evidence" value="ECO:0007669"/>
    <property type="project" value="TreeGrafter"/>
</dbReference>
<gene>
    <name evidence="2" type="ORF">KC19_6G193500</name>
</gene>
<protein>
    <recommendedName>
        <fullName evidence="4">E2F-associated phosphoprotein</fullName>
    </recommendedName>
</protein>
<dbReference type="AlphaFoldDB" id="A0A8T0HJA0"/>
<dbReference type="OrthoDB" id="122464at2759"/>
<dbReference type="PANTHER" id="PTHR15967">
    <property type="entry name" value="E2F-ASSOCIATED PHOSPHOPROTEIN"/>
    <property type="match status" value="1"/>
</dbReference>
<evidence type="ECO:0000313" key="2">
    <source>
        <dbReference type="EMBL" id="KAG0570869.1"/>
    </source>
</evidence>
<dbReference type="EMBL" id="CM026427">
    <property type="protein sequence ID" value="KAG0570869.1"/>
    <property type="molecule type" value="Genomic_DNA"/>
</dbReference>
<dbReference type="InterPro" id="IPR019370">
    <property type="entry name" value="E2F-assoc_phosphoprotein"/>
</dbReference>
<proteinExistence type="predicted"/>
<evidence type="ECO:0008006" key="4">
    <source>
        <dbReference type="Google" id="ProtNLM"/>
    </source>
</evidence>
<name>A0A8T0HJA0_CERPU</name>
<sequence length="190" mass="21358">MESRTEDSVAEAGEAMATDTASDQLPTAIAEPADQPTVQPTVQPSLAPFYDPIDDDKNEEWALKQRQGRKSDAVLTCPACLNTLCIDCQRHELYVNQYRAMFVRNCTIVETERLRYSDSKKRKRNARRKSRVQEEDIPVGGPGMIRIDPKDVRVGEEVFKPVKCAECGAEVAVLDSDEVYHFFDAIPTFS</sequence>
<reference evidence="2 3" key="1">
    <citation type="submission" date="2020-06" db="EMBL/GenBank/DDBJ databases">
        <title>WGS assembly of Ceratodon purpureus strain R40.</title>
        <authorList>
            <person name="Carey S.B."/>
            <person name="Jenkins J."/>
            <person name="Shu S."/>
            <person name="Lovell J.T."/>
            <person name="Sreedasyam A."/>
            <person name="Maumus F."/>
            <person name="Tiley G.P."/>
            <person name="Fernandez-Pozo N."/>
            <person name="Barry K."/>
            <person name="Chen C."/>
            <person name="Wang M."/>
            <person name="Lipzen A."/>
            <person name="Daum C."/>
            <person name="Saski C.A."/>
            <person name="Payton A.C."/>
            <person name="Mcbreen J.C."/>
            <person name="Conrad R.E."/>
            <person name="Kollar L.M."/>
            <person name="Olsson S."/>
            <person name="Huttunen S."/>
            <person name="Landis J.B."/>
            <person name="Wickett N.J."/>
            <person name="Johnson M.G."/>
            <person name="Rensing S.A."/>
            <person name="Grimwood J."/>
            <person name="Schmutz J."/>
            <person name="Mcdaniel S.F."/>
        </authorList>
    </citation>
    <scope>NUCLEOTIDE SEQUENCE [LARGE SCALE GENOMIC DNA]</scope>
    <source>
        <strain evidence="2 3">R40</strain>
    </source>
</reference>
<feature type="region of interest" description="Disordered" evidence="1">
    <location>
        <begin position="117"/>
        <end position="140"/>
    </location>
</feature>
<keyword evidence="3" id="KW-1185">Reference proteome</keyword>
<evidence type="ECO:0000256" key="1">
    <source>
        <dbReference type="SAM" id="MobiDB-lite"/>
    </source>
</evidence>
<feature type="compositionally biased region" description="Basic residues" evidence="1">
    <location>
        <begin position="120"/>
        <end position="130"/>
    </location>
</feature>
<feature type="region of interest" description="Disordered" evidence="1">
    <location>
        <begin position="1"/>
        <end position="54"/>
    </location>
</feature>
<dbReference type="PANTHER" id="PTHR15967:SF0">
    <property type="entry name" value="E2F-ASSOCIATED PHOSPHOPROTEIN"/>
    <property type="match status" value="1"/>
</dbReference>
<comment type="caution">
    <text evidence="2">The sequence shown here is derived from an EMBL/GenBank/DDBJ whole genome shotgun (WGS) entry which is preliminary data.</text>
</comment>